<dbReference type="EMBL" id="CADCXW020000332">
    <property type="protein sequence ID" value="CAD1570122.1"/>
    <property type="molecule type" value="Genomic_DNA"/>
</dbReference>
<sequence>MDFSMDSNETDENQPDYRLETIAQNPTLSYTYDVNGCMRIKVSNEALTRHKLHNLAFITMSADIGITFPEWSFLAPHIFSSFRKLVRMDDWRHKRKHYYVSQVFYLDGRVIAPESKENLPKLLHDMSYKGCVAKSQVILDYEAKLHFSPQPEAAHKLLDTHGWRTETEKMTDNEGLEMLNKVLEYHKNKSRLDHEIAWKMASGNELLYN</sequence>
<proteinExistence type="predicted"/>
<dbReference type="AlphaFoldDB" id="A0A6V7L0R1"/>
<evidence type="ECO:0000313" key="1">
    <source>
        <dbReference type="EMBL" id="CAD1570122.1"/>
    </source>
</evidence>
<protein>
    <submittedName>
        <fullName evidence="1">Uncharacterized protein</fullName>
    </submittedName>
</protein>
<organism evidence="1">
    <name type="scientific">Bracon brevicornis</name>
    <dbReference type="NCBI Taxonomy" id="1563983"/>
    <lineage>
        <taxon>Eukaryota</taxon>
        <taxon>Metazoa</taxon>
        <taxon>Ecdysozoa</taxon>
        <taxon>Arthropoda</taxon>
        <taxon>Hexapoda</taxon>
        <taxon>Insecta</taxon>
        <taxon>Pterygota</taxon>
        <taxon>Neoptera</taxon>
        <taxon>Endopterygota</taxon>
        <taxon>Hymenoptera</taxon>
        <taxon>Apocrita</taxon>
        <taxon>Ichneumonoidea</taxon>
        <taxon>Braconidae</taxon>
        <taxon>Braconinae</taxon>
        <taxon>Bracon</taxon>
    </lineage>
</organism>
<gene>
    <name evidence="1" type="ORF">BBRV_LOCUS94325</name>
</gene>
<accession>A0A6V7L0R1</accession>
<name>A0A6V7L0R1_9HYME</name>
<reference evidence="1" key="1">
    <citation type="submission" date="2020-07" db="EMBL/GenBank/DDBJ databases">
        <authorList>
            <person name="Ferguson B K."/>
        </authorList>
    </citation>
    <scope>NUCLEOTIDE SEQUENCE</scope>
    <source>
        <strain evidence="1">L06</strain>
    </source>
</reference>